<dbReference type="SUPFAM" id="SSF53474">
    <property type="entry name" value="alpha/beta-Hydrolases"/>
    <property type="match status" value="1"/>
</dbReference>
<gene>
    <name evidence="2" type="ORF">SCHCODRAFT_15880</name>
</gene>
<dbReference type="Proteomes" id="UP000007431">
    <property type="component" value="Unassembled WGS sequence"/>
</dbReference>
<dbReference type="OrthoDB" id="10019231at2759"/>
<evidence type="ECO:0000259" key="1">
    <source>
        <dbReference type="Pfam" id="PF01738"/>
    </source>
</evidence>
<accession>D8Q5F4</accession>
<dbReference type="Pfam" id="PF01738">
    <property type="entry name" value="DLH"/>
    <property type="match status" value="1"/>
</dbReference>
<dbReference type="GeneID" id="9596391"/>
<protein>
    <recommendedName>
        <fullName evidence="1">Dienelactone hydrolase domain-containing protein</fullName>
    </recommendedName>
</protein>
<dbReference type="InterPro" id="IPR029058">
    <property type="entry name" value="AB_hydrolase_fold"/>
</dbReference>
<dbReference type="InParanoid" id="D8Q5F4"/>
<dbReference type="AlphaFoldDB" id="D8Q5F4"/>
<dbReference type="KEGG" id="scm:SCHCO_015880"/>
<dbReference type="InterPro" id="IPR002925">
    <property type="entry name" value="Dienelactn_hydro"/>
</dbReference>
<dbReference type="PANTHER" id="PTHR17630">
    <property type="entry name" value="DIENELACTONE HYDROLASE"/>
    <property type="match status" value="1"/>
</dbReference>
<dbReference type="OMA" id="VICHPAK"/>
<sequence>MSCPHCVRGFPLPGEPKGVLRNDLMLDAYLASPNAPSEQWTPSHRAVVLLTDIFGLNLPNPKLLADRFSQELGCDVVGPQFLRPYCWGGSRLYHIAQTHAIESAVIVHPGGYKDEQLKAIRVPKQIDNAEAIFASRKGKDDFMEYEFKVYPGTAHGFAARPNLALPAVKEGFERAFEQAVNWFKKTL</sequence>
<evidence type="ECO:0000313" key="3">
    <source>
        <dbReference type="Proteomes" id="UP000007431"/>
    </source>
</evidence>
<reference evidence="2 3" key="1">
    <citation type="journal article" date="2010" name="Nat. Biotechnol.">
        <title>Genome sequence of the model mushroom Schizophyllum commune.</title>
        <authorList>
            <person name="Ohm R.A."/>
            <person name="de Jong J.F."/>
            <person name="Lugones L.G."/>
            <person name="Aerts A."/>
            <person name="Kothe E."/>
            <person name="Stajich J.E."/>
            <person name="de Vries R.P."/>
            <person name="Record E."/>
            <person name="Levasseur A."/>
            <person name="Baker S.E."/>
            <person name="Bartholomew K.A."/>
            <person name="Coutinho P.M."/>
            <person name="Erdmann S."/>
            <person name="Fowler T.J."/>
            <person name="Gathman A.C."/>
            <person name="Lombard V."/>
            <person name="Henrissat B."/>
            <person name="Knabe N."/>
            <person name="Kuees U."/>
            <person name="Lilly W.W."/>
            <person name="Lindquist E."/>
            <person name="Lucas S."/>
            <person name="Magnuson J.K."/>
            <person name="Piumi F."/>
            <person name="Raudaskoski M."/>
            <person name="Salamov A."/>
            <person name="Schmutz J."/>
            <person name="Schwarze F.W.M.R."/>
            <person name="vanKuyk P.A."/>
            <person name="Horton J.S."/>
            <person name="Grigoriev I.V."/>
            <person name="Woesten H.A.B."/>
        </authorList>
    </citation>
    <scope>NUCLEOTIDE SEQUENCE [LARGE SCALE GENOMIC DNA]</scope>
    <source>
        <strain evidence="3">H4-8 / FGSC 9210</strain>
    </source>
</reference>
<name>D8Q5F4_SCHCM</name>
<proteinExistence type="predicted"/>
<evidence type="ECO:0000313" key="2">
    <source>
        <dbReference type="EMBL" id="EFI96956.1"/>
    </source>
</evidence>
<organism evidence="3">
    <name type="scientific">Schizophyllum commune (strain H4-8 / FGSC 9210)</name>
    <name type="common">Split gill fungus</name>
    <dbReference type="NCBI Taxonomy" id="578458"/>
    <lineage>
        <taxon>Eukaryota</taxon>
        <taxon>Fungi</taxon>
        <taxon>Dikarya</taxon>
        <taxon>Basidiomycota</taxon>
        <taxon>Agaricomycotina</taxon>
        <taxon>Agaricomycetes</taxon>
        <taxon>Agaricomycetidae</taxon>
        <taxon>Agaricales</taxon>
        <taxon>Schizophyllaceae</taxon>
        <taxon>Schizophyllum</taxon>
    </lineage>
</organism>
<dbReference type="VEuPathDB" id="FungiDB:SCHCODRAFT_015880"/>
<dbReference type="EMBL" id="GL377306">
    <property type="protein sequence ID" value="EFI96956.1"/>
    <property type="molecule type" value="Genomic_DNA"/>
</dbReference>
<dbReference type="RefSeq" id="XP_003031859.1">
    <property type="nucleotide sequence ID" value="XM_003031813.1"/>
</dbReference>
<dbReference type="Gene3D" id="3.40.50.1820">
    <property type="entry name" value="alpha/beta hydrolase"/>
    <property type="match status" value="1"/>
</dbReference>
<dbReference type="GO" id="GO:0016787">
    <property type="term" value="F:hydrolase activity"/>
    <property type="evidence" value="ECO:0007669"/>
    <property type="project" value="InterPro"/>
</dbReference>
<dbReference type="HOGENOM" id="CLU_054590_2_0_1"/>
<dbReference type="PANTHER" id="PTHR17630:SF44">
    <property type="entry name" value="PROTEIN AIM2"/>
    <property type="match status" value="1"/>
</dbReference>
<dbReference type="eggNOG" id="KOG3043">
    <property type="taxonomic scope" value="Eukaryota"/>
</dbReference>
<dbReference type="STRING" id="578458.D8Q5F4"/>
<keyword evidence="3" id="KW-1185">Reference proteome</keyword>
<feature type="domain" description="Dienelactone hydrolase" evidence="1">
    <location>
        <begin position="85"/>
        <end position="186"/>
    </location>
</feature>